<dbReference type="GO" id="GO:0033644">
    <property type="term" value="C:host cell membrane"/>
    <property type="evidence" value="ECO:0007669"/>
    <property type="project" value="UniProtKB-SubCell"/>
</dbReference>
<dbReference type="Pfam" id="PF03053">
    <property type="entry name" value="Corona_NS3b"/>
    <property type="match status" value="1"/>
</dbReference>
<feature type="domain" description="CoV 3a-like viroporin CD" evidence="9">
    <location>
        <begin position="116"/>
        <end position="192"/>
    </location>
</feature>
<keyword evidence="2 6" id="KW-0812">Transmembrane</keyword>
<keyword evidence="3 6" id="KW-1043">Host membrane</keyword>
<feature type="transmembrane region" description="Helical" evidence="7">
    <location>
        <begin position="26"/>
        <end position="45"/>
    </location>
</feature>
<evidence type="ECO:0000256" key="3">
    <source>
        <dbReference type="ARBA" id="ARBA00022870"/>
    </source>
</evidence>
<keyword evidence="4 6" id="KW-1133">Transmembrane helix</keyword>
<feature type="domain" description="CoV 3a-like viroporin TM" evidence="8">
    <location>
        <begin position="18"/>
        <end position="112"/>
    </location>
</feature>
<keyword evidence="5 6" id="KW-0472">Membrane</keyword>
<accession>A0AA49IEB9</accession>
<evidence type="ECO:0000256" key="7">
    <source>
        <dbReference type="SAM" id="Phobius"/>
    </source>
</evidence>
<dbReference type="InterPro" id="IPR004293">
    <property type="entry name" value="Coronavirus_Orf3a/b"/>
</dbReference>
<evidence type="ECO:0000256" key="2">
    <source>
        <dbReference type="ARBA" id="ARBA00022692"/>
    </source>
</evidence>
<reference evidence="10" key="1">
    <citation type="submission" date="2023-01" db="EMBL/GenBank/DDBJ databases">
        <title>Panoramic Analysis of Coronaviruses Carried by Representative Bat Species in Southern China to Better Understand the Coronavirus Sphere.</title>
        <authorList>
            <person name="Han Y."/>
            <person name="Xu P."/>
            <person name="Wang Y."/>
            <person name="Zhao W."/>
            <person name="Wang J."/>
            <person name="Jin Q."/>
            <person name="Wu Z."/>
        </authorList>
    </citation>
    <scope>NUCLEOTIDE SEQUENCE</scope>
    <source>
        <strain evidence="10">BtTr-AlphaCoV/GZ2019-Q110</strain>
    </source>
</reference>
<evidence type="ECO:0000259" key="8">
    <source>
        <dbReference type="PROSITE" id="PS51966"/>
    </source>
</evidence>
<evidence type="ECO:0000256" key="4">
    <source>
        <dbReference type="ARBA" id="ARBA00022989"/>
    </source>
</evidence>
<evidence type="ECO:0000259" key="9">
    <source>
        <dbReference type="PROSITE" id="PS51967"/>
    </source>
</evidence>
<dbReference type="InterPro" id="IPR046446">
    <property type="entry name" value="a/bCoV_VIROPORIN_3A-like_CD"/>
</dbReference>
<feature type="transmembrane region" description="Helical" evidence="7">
    <location>
        <begin position="57"/>
        <end position="77"/>
    </location>
</feature>
<proteinExistence type="predicted"/>
<organism evidence="10">
    <name type="scientific">Bat Coronavirus TrGZ19</name>
    <dbReference type="NCBI Taxonomy" id="3018926"/>
    <lineage>
        <taxon>Viruses</taxon>
        <taxon>Riboviria</taxon>
        <taxon>Orthornavirae</taxon>
        <taxon>Pisuviricota</taxon>
        <taxon>Pisoniviricetes</taxon>
        <taxon>Nidovirales</taxon>
        <taxon>Cornidovirineae</taxon>
        <taxon>Coronaviridae</taxon>
        <taxon>Orthocoronavirinae</taxon>
    </lineage>
</organism>
<dbReference type="EMBL" id="OQ175130">
    <property type="protein sequence ID" value="WCC62335.1"/>
    <property type="molecule type" value="Genomic_RNA"/>
</dbReference>
<evidence type="ECO:0000256" key="5">
    <source>
        <dbReference type="ARBA" id="ARBA00023136"/>
    </source>
</evidence>
<gene>
    <name evidence="10" type="primary">ORF3</name>
</gene>
<name>A0AA49IEB9_9NIDO</name>
<dbReference type="GO" id="GO:0016020">
    <property type="term" value="C:membrane"/>
    <property type="evidence" value="ECO:0007669"/>
    <property type="project" value="UniProtKB-UniRule"/>
</dbReference>
<dbReference type="PROSITE" id="PS51967">
    <property type="entry name" value="COV_VIROPORIN_3A_CD"/>
    <property type="match status" value="1"/>
</dbReference>
<evidence type="ECO:0000256" key="6">
    <source>
        <dbReference type="PROSITE-ProRule" id="PRU01311"/>
    </source>
</evidence>
<sequence length="201" mass="23369">MLGLFQLRIQNVNTFEPTVPPHVEHITYFNLGINYIFLSLFVYYFAAFRCSSFRLNVLCFVCRLVVLFVYAPLLFYTGAYVDAATTALLVFSRLIYTSAYALRYHSFYYILLNDTTLMWLLGKCWYLCRVDAYVCLRGGDTYVRLGPHFIPFVDPESLLLSFRGKLNVTASLIRRVNLINGDLFYIFDTRPCIVDVKTFKP</sequence>
<dbReference type="PROSITE" id="PS51966">
    <property type="entry name" value="COV_VIROPORIN_3A_TM"/>
    <property type="match status" value="1"/>
</dbReference>
<comment type="subcellular location">
    <subcellularLocation>
        <location evidence="1">Host membrane</location>
        <topology evidence="1">Multi-pass membrane protein</topology>
    </subcellularLocation>
</comment>
<evidence type="ECO:0000256" key="1">
    <source>
        <dbReference type="ARBA" id="ARBA00004301"/>
    </source>
</evidence>
<dbReference type="InterPro" id="IPR046445">
    <property type="entry name" value="a/bCoV_VIROPORIN_3A-like_TM"/>
</dbReference>
<evidence type="ECO:0000313" key="10">
    <source>
        <dbReference type="EMBL" id="WCC62335.1"/>
    </source>
</evidence>
<protein>
    <submittedName>
        <fullName evidence="10">ORF3 protein</fullName>
    </submittedName>
</protein>